<dbReference type="PANTHER" id="PTHR35850">
    <property type="entry name" value="CYTOPLASMIC PROTEIN-RELATED"/>
    <property type="match status" value="1"/>
</dbReference>
<dbReference type="Pfam" id="PF05591">
    <property type="entry name" value="T6SS_VipA"/>
    <property type="match status" value="1"/>
</dbReference>
<dbReference type="RefSeq" id="WP_149277908.1">
    <property type="nucleotide sequence ID" value="NZ_CP043506.1"/>
</dbReference>
<dbReference type="AlphaFoldDB" id="A0A5C1YMZ8"/>
<dbReference type="OrthoDB" id="9789942at2"/>
<protein>
    <submittedName>
        <fullName evidence="1">Type VI secretion system contractile sheath small subunit</fullName>
    </submittedName>
</protein>
<dbReference type="PIRSF" id="PIRSF028301">
    <property type="entry name" value="UCP028301"/>
    <property type="match status" value="1"/>
</dbReference>
<name>A0A5C1YMZ8_9PROT</name>
<accession>A0A5C1YMZ8</accession>
<evidence type="ECO:0000313" key="1">
    <source>
        <dbReference type="EMBL" id="QEO16467.1"/>
    </source>
</evidence>
<gene>
    <name evidence="1" type="primary">tssB</name>
    <name evidence="1" type="ORF">FLP30_00760</name>
</gene>
<dbReference type="Proteomes" id="UP000324536">
    <property type="component" value="Chromosome"/>
</dbReference>
<proteinExistence type="predicted"/>
<dbReference type="InterPro" id="IPR008312">
    <property type="entry name" value="T6SS_TssB1"/>
</dbReference>
<sequence>MAQSSSIAPKERVNIKYSPATGAAAEEVELPHKLLMIGDYTQRADETPLEERDRMEVNKDNFKDVMSSQKLHLDLKVPNRLDDAQEQGEPAGEMTVSLDIATLKDMEPAAIVEKVPELRQLLDLRRALTALKGPLGNMPAFRKAIESILADETLRARLIDEIGGQDKA</sequence>
<evidence type="ECO:0000313" key="2">
    <source>
        <dbReference type="Proteomes" id="UP000324536"/>
    </source>
</evidence>
<dbReference type="NCBIfam" id="TIGR03358">
    <property type="entry name" value="VI_chp_5"/>
    <property type="match status" value="1"/>
</dbReference>
<dbReference type="EMBL" id="CP043506">
    <property type="protein sequence ID" value="QEO16467.1"/>
    <property type="molecule type" value="Genomic_DNA"/>
</dbReference>
<dbReference type="PANTHER" id="PTHR35850:SF2">
    <property type="entry name" value="TYPE VI SECRETION SYSTEM CONTRACTILE SHEATH SMALL SUBUNIT"/>
    <property type="match status" value="1"/>
</dbReference>
<organism evidence="1 2">
    <name type="scientific">Acetobacter vaccinii</name>
    <dbReference type="NCBI Taxonomy" id="2592655"/>
    <lineage>
        <taxon>Bacteria</taxon>
        <taxon>Pseudomonadati</taxon>
        <taxon>Pseudomonadota</taxon>
        <taxon>Alphaproteobacteria</taxon>
        <taxon>Acetobacterales</taxon>
        <taxon>Acetobacteraceae</taxon>
        <taxon>Acetobacter</taxon>
    </lineage>
</organism>
<reference evidence="1 2" key="1">
    <citation type="submission" date="2019-09" db="EMBL/GenBank/DDBJ databases">
        <title>Genome sequencing of strain KACC 21233.</title>
        <authorList>
            <person name="Heo J."/>
            <person name="Kim S.-J."/>
            <person name="Kim J.-S."/>
            <person name="Hong S.-B."/>
            <person name="Kwon S.-W."/>
        </authorList>
    </citation>
    <scope>NUCLEOTIDE SEQUENCE [LARGE SCALE GENOMIC DNA]</scope>
    <source>
        <strain evidence="1 2">KACC 21233</strain>
    </source>
</reference>
<keyword evidence="2" id="KW-1185">Reference proteome</keyword>
<dbReference type="KEGG" id="acek:FLP30_00760"/>